<feature type="transmembrane region" description="Helical" evidence="2">
    <location>
        <begin position="146"/>
        <end position="165"/>
    </location>
</feature>
<feature type="transmembrane region" description="Helical" evidence="2">
    <location>
        <begin position="17"/>
        <end position="42"/>
    </location>
</feature>
<evidence type="ECO:0000256" key="2">
    <source>
        <dbReference type="SAM" id="Phobius"/>
    </source>
</evidence>
<feature type="transmembrane region" description="Helical" evidence="2">
    <location>
        <begin position="81"/>
        <end position="101"/>
    </location>
</feature>
<feature type="region of interest" description="Disordered" evidence="1">
    <location>
        <begin position="420"/>
        <end position="465"/>
    </location>
</feature>
<feature type="transmembrane region" description="Helical" evidence="2">
    <location>
        <begin position="113"/>
        <end position="134"/>
    </location>
</feature>
<feature type="transmembrane region" description="Helical" evidence="2">
    <location>
        <begin position="230"/>
        <end position="249"/>
    </location>
</feature>
<feature type="transmembrane region" description="Helical" evidence="2">
    <location>
        <begin position="303"/>
        <end position="323"/>
    </location>
</feature>
<accession>A0ABP9FUK4</accession>
<name>A0ABP9FUK4_9MICC</name>
<feature type="transmembrane region" description="Helical" evidence="2">
    <location>
        <begin position="195"/>
        <end position="224"/>
    </location>
</feature>
<feature type="transmembrane region" description="Helical" evidence="2">
    <location>
        <begin position="54"/>
        <end position="75"/>
    </location>
</feature>
<keyword evidence="2" id="KW-0812">Transmembrane</keyword>
<gene>
    <name evidence="3" type="ORF">GCM10025790_11770</name>
</gene>
<proteinExistence type="predicted"/>
<keyword evidence="2" id="KW-1133">Transmembrane helix</keyword>
<dbReference type="Pfam" id="PF19877">
    <property type="entry name" value="DUF6350"/>
    <property type="match status" value="1"/>
</dbReference>
<keyword evidence="2" id="KW-0472">Membrane</keyword>
<feature type="compositionally biased region" description="Basic and acidic residues" evidence="1">
    <location>
        <begin position="442"/>
        <end position="455"/>
    </location>
</feature>
<comment type="caution">
    <text evidence="3">The sequence shown here is derived from an EMBL/GenBank/DDBJ whole genome shotgun (WGS) entry which is preliminary data.</text>
</comment>
<evidence type="ECO:0000313" key="3">
    <source>
        <dbReference type="EMBL" id="GAA4917984.1"/>
    </source>
</evidence>
<evidence type="ECO:0000313" key="4">
    <source>
        <dbReference type="Proteomes" id="UP001500368"/>
    </source>
</evidence>
<evidence type="ECO:0000256" key="1">
    <source>
        <dbReference type="SAM" id="MobiDB-lite"/>
    </source>
</evidence>
<feature type="transmembrane region" description="Helical" evidence="2">
    <location>
        <begin position="344"/>
        <end position="367"/>
    </location>
</feature>
<sequence length="465" mass="48575">MSTAESPSRFRLPALPLWLFGVFEAVQAVLALALLVTVPVLAMALGSAGGGFDGGAVTSLSAQVWLVLNASPLLLTEEGGWFRLVPLGLTLIPFYLAWRAGRRLAQGSYPDQLWQGLTGFILVYAAAAGGIAQLAQGSTITAAPPASVAAAAAVAALGSLSGCYAEARSATRMIGVDLEAKVEELSQHLKWAGAYLWAVLRAGAVAAVAAVGLSALLLGGWIGFRWMDVANAYQAIGPGIWGAAGLTLLQLGAAPNMVLWALSYSTGAGFSVGSGTHLSPFAAELGAVPDVPVLAVLPAEVYAYSWTVLGVPLLAGVLAGWWLMREGENHLDDWFVLRIRFRPVSLTLSTLTLGLLTGLVTALLAVLPLWLSHISLGLGRMSDIGPHALLAAVMLGGWVAAGTVLGYLIAPATSLKRRRRLVPDEAETSEDEQGPPRRFKKLKNDGAGPDHARTDDESESFTASK</sequence>
<feature type="transmembrane region" description="Helical" evidence="2">
    <location>
        <begin position="387"/>
        <end position="410"/>
    </location>
</feature>
<organism evidence="3 4">
    <name type="scientific">Nesterenkonia rhizosphaerae</name>
    <dbReference type="NCBI Taxonomy" id="1348272"/>
    <lineage>
        <taxon>Bacteria</taxon>
        <taxon>Bacillati</taxon>
        <taxon>Actinomycetota</taxon>
        <taxon>Actinomycetes</taxon>
        <taxon>Micrococcales</taxon>
        <taxon>Micrococcaceae</taxon>
        <taxon>Nesterenkonia</taxon>
    </lineage>
</organism>
<reference evidence="4" key="1">
    <citation type="journal article" date="2019" name="Int. J. Syst. Evol. Microbiol.">
        <title>The Global Catalogue of Microorganisms (GCM) 10K type strain sequencing project: providing services to taxonomists for standard genome sequencing and annotation.</title>
        <authorList>
            <consortium name="The Broad Institute Genomics Platform"/>
            <consortium name="The Broad Institute Genome Sequencing Center for Infectious Disease"/>
            <person name="Wu L."/>
            <person name="Ma J."/>
        </authorList>
    </citation>
    <scope>NUCLEOTIDE SEQUENCE [LARGE SCALE GENOMIC DNA]</scope>
    <source>
        <strain evidence="4">JCM 19129</strain>
    </source>
</reference>
<dbReference type="EMBL" id="BAABLW010000007">
    <property type="protein sequence ID" value="GAA4917984.1"/>
    <property type="molecule type" value="Genomic_DNA"/>
</dbReference>
<feature type="transmembrane region" description="Helical" evidence="2">
    <location>
        <begin position="261"/>
        <end position="283"/>
    </location>
</feature>
<protein>
    <submittedName>
        <fullName evidence="3">Uncharacterized protein</fullName>
    </submittedName>
</protein>
<dbReference type="RefSeq" id="WP_345477144.1">
    <property type="nucleotide sequence ID" value="NZ_BAABLW010000007.1"/>
</dbReference>
<dbReference type="Proteomes" id="UP001500368">
    <property type="component" value="Unassembled WGS sequence"/>
</dbReference>
<feature type="compositionally biased region" description="Acidic residues" evidence="1">
    <location>
        <begin position="424"/>
        <end position="433"/>
    </location>
</feature>
<keyword evidence="4" id="KW-1185">Reference proteome</keyword>
<dbReference type="InterPro" id="IPR045931">
    <property type="entry name" value="DUF6350"/>
</dbReference>